<proteinExistence type="predicted"/>
<protein>
    <submittedName>
        <fullName evidence="1">Uncharacterized protein</fullName>
    </submittedName>
</protein>
<evidence type="ECO:0000313" key="2">
    <source>
        <dbReference type="Proteomes" id="UP000435243"/>
    </source>
</evidence>
<dbReference type="EMBL" id="WTYY01000004">
    <property type="protein sequence ID" value="MXO88845.1"/>
    <property type="molecule type" value="Genomic_DNA"/>
</dbReference>
<sequence length="68" mass="7624">MNRYRIEFSSTGRGGEDKLAMQVPDIPTALIVAEINMTGGSAQLWDGERRIAEIQRQPGTRSAFWRVS</sequence>
<organism evidence="1 2">
    <name type="scientific">Alteraurantiacibacter aestuarii</name>
    <dbReference type="NCBI Taxonomy" id="650004"/>
    <lineage>
        <taxon>Bacteria</taxon>
        <taxon>Pseudomonadati</taxon>
        <taxon>Pseudomonadota</taxon>
        <taxon>Alphaproteobacteria</taxon>
        <taxon>Sphingomonadales</taxon>
        <taxon>Erythrobacteraceae</taxon>
        <taxon>Alteraurantiacibacter</taxon>
    </lineage>
</organism>
<keyword evidence="2" id="KW-1185">Reference proteome</keyword>
<accession>A0A844ZM02</accession>
<dbReference type="Proteomes" id="UP000435243">
    <property type="component" value="Unassembled WGS sequence"/>
</dbReference>
<dbReference type="OrthoDB" id="7410365at2"/>
<reference evidence="1 2" key="1">
    <citation type="submission" date="2019-12" db="EMBL/GenBank/DDBJ databases">
        <title>Genomic-based taxomic classification of the family Erythrobacteraceae.</title>
        <authorList>
            <person name="Xu L."/>
        </authorList>
    </citation>
    <scope>NUCLEOTIDE SEQUENCE [LARGE SCALE GENOMIC DNA]</scope>
    <source>
        <strain evidence="1 2">JCM 16339</strain>
    </source>
</reference>
<comment type="caution">
    <text evidence="1">The sequence shown here is derived from an EMBL/GenBank/DDBJ whole genome shotgun (WGS) entry which is preliminary data.</text>
</comment>
<gene>
    <name evidence="1" type="ORF">GRI32_08840</name>
</gene>
<dbReference type="AlphaFoldDB" id="A0A844ZM02"/>
<name>A0A844ZM02_9SPHN</name>
<dbReference type="RefSeq" id="WP_160591345.1">
    <property type="nucleotide sequence ID" value="NZ_BAAAFP010000003.1"/>
</dbReference>
<evidence type="ECO:0000313" key="1">
    <source>
        <dbReference type="EMBL" id="MXO88845.1"/>
    </source>
</evidence>